<dbReference type="eggNOG" id="ENOG502TI6J">
    <property type="taxonomic scope" value="Eukaryota"/>
</dbReference>
<dbReference type="OMA" id="NCAKEGI"/>
<dbReference type="InParanoid" id="G0M9Z0"/>
<dbReference type="InterPro" id="IPR002542">
    <property type="entry name" value="T20D4.11-like_dom"/>
</dbReference>
<keyword evidence="1" id="KW-0732">Signal</keyword>
<evidence type="ECO:0000256" key="1">
    <source>
        <dbReference type="SAM" id="SignalP"/>
    </source>
</evidence>
<gene>
    <name evidence="3" type="ORF">CAEBREN_10668</name>
</gene>
<feature type="domain" description="T20D4.11-like" evidence="2">
    <location>
        <begin position="26"/>
        <end position="152"/>
    </location>
</feature>
<dbReference type="Proteomes" id="UP000008068">
    <property type="component" value="Unassembled WGS sequence"/>
</dbReference>
<proteinExistence type="predicted"/>
<keyword evidence="4" id="KW-1185">Reference proteome</keyword>
<protein>
    <recommendedName>
        <fullName evidence="2">T20D4.11-like domain-containing protein</fullName>
    </recommendedName>
</protein>
<organism evidence="4">
    <name type="scientific">Caenorhabditis brenneri</name>
    <name type="common">Nematode worm</name>
    <dbReference type="NCBI Taxonomy" id="135651"/>
    <lineage>
        <taxon>Eukaryota</taxon>
        <taxon>Metazoa</taxon>
        <taxon>Ecdysozoa</taxon>
        <taxon>Nematoda</taxon>
        <taxon>Chromadorea</taxon>
        <taxon>Rhabditida</taxon>
        <taxon>Rhabditina</taxon>
        <taxon>Rhabditomorpha</taxon>
        <taxon>Rhabditoidea</taxon>
        <taxon>Rhabditidae</taxon>
        <taxon>Peloderinae</taxon>
        <taxon>Caenorhabditis</taxon>
    </lineage>
</organism>
<feature type="signal peptide" evidence="1">
    <location>
        <begin position="1"/>
        <end position="18"/>
    </location>
</feature>
<dbReference type="PANTHER" id="PTHR21453:SF28">
    <property type="entry name" value="DUF19 DOMAIN-CONTAINING PROTEIN-RELATED"/>
    <property type="match status" value="1"/>
</dbReference>
<feature type="chain" id="PRO_5003402927" description="T20D4.11-like domain-containing protein" evidence="1">
    <location>
        <begin position="19"/>
        <end position="198"/>
    </location>
</feature>
<dbReference type="Pfam" id="PF01579">
    <property type="entry name" value="DUF19"/>
    <property type="match status" value="1"/>
</dbReference>
<dbReference type="EMBL" id="GL379787">
    <property type="protein sequence ID" value="EGT30696.1"/>
    <property type="molecule type" value="Genomic_DNA"/>
</dbReference>
<name>G0M9Z0_CAEBE</name>
<dbReference type="OrthoDB" id="10415547at2759"/>
<accession>G0M9Z0</accession>
<reference evidence="4" key="1">
    <citation type="submission" date="2011-07" db="EMBL/GenBank/DDBJ databases">
        <authorList>
            <consortium name="Caenorhabditis brenneri Sequencing and Analysis Consortium"/>
            <person name="Wilson R.K."/>
        </authorList>
    </citation>
    <scope>NUCLEOTIDE SEQUENCE [LARGE SCALE GENOMIC DNA]</scope>
    <source>
        <strain evidence="4">PB2801</strain>
    </source>
</reference>
<evidence type="ECO:0000259" key="2">
    <source>
        <dbReference type="Pfam" id="PF01579"/>
    </source>
</evidence>
<dbReference type="AlphaFoldDB" id="G0M9Z0"/>
<dbReference type="PANTHER" id="PTHR21453">
    <property type="entry name" value="DUF19 DOMAIN-CONTAINING PROTEIN-RELATED-RELATED"/>
    <property type="match status" value="1"/>
</dbReference>
<evidence type="ECO:0000313" key="3">
    <source>
        <dbReference type="EMBL" id="EGT30696.1"/>
    </source>
</evidence>
<evidence type="ECO:0000313" key="4">
    <source>
        <dbReference type="Proteomes" id="UP000008068"/>
    </source>
</evidence>
<dbReference type="HOGENOM" id="CLU_078890_1_0_1"/>
<sequence length="198" mass="22355">MLIYSLFISVILIVFVDGASVKNGNCGAWNFRKHFKCLFKELIFAKDLALINLNDSNGLLKLQSSCDALHACYSTMECQNVNTIDLTNKMKAACEGLTYIAEEYSDCARKMEGVRERCKPRTSCLNLFGEKNCAVDAIIERCSLEEWIGFRNVSLVEDYCSYSRQELKAYGPQGQSMIKLMTVADSTCDVEQYRKLAI</sequence>